<evidence type="ECO:0000256" key="5">
    <source>
        <dbReference type="ARBA" id="ARBA00023315"/>
    </source>
</evidence>
<dbReference type="Pfam" id="PF00132">
    <property type="entry name" value="Hexapep"/>
    <property type="match status" value="1"/>
</dbReference>
<dbReference type="InterPro" id="IPR011004">
    <property type="entry name" value="Trimer_LpxA-like_sf"/>
</dbReference>
<keyword evidence="3" id="KW-0028">Amino-acid biosynthesis</keyword>
<dbReference type="Gene3D" id="2.160.10.10">
    <property type="entry name" value="Hexapeptide repeat proteins"/>
    <property type="match status" value="1"/>
</dbReference>
<dbReference type="Gene3D" id="1.10.3130.10">
    <property type="entry name" value="serine acetyltransferase, domain 1"/>
    <property type="match status" value="1"/>
</dbReference>
<dbReference type="CDD" id="cd03354">
    <property type="entry name" value="LbH_SAT"/>
    <property type="match status" value="1"/>
</dbReference>
<organism evidence="7 8">
    <name type="scientific">Novosphingobium olei</name>
    <dbReference type="NCBI Taxonomy" id="2728851"/>
    <lineage>
        <taxon>Bacteria</taxon>
        <taxon>Pseudomonadati</taxon>
        <taxon>Pseudomonadota</taxon>
        <taxon>Alphaproteobacteria</taxon>
        <taxon>Sphingomonadales</taxon>
        <taxon>Sphingomonadaceae</taxon>
        <taxon>Novosphingobium</taxon>
    </lineage>
</organism>
<dbReference type="PANTHER" id="PTHR42811">
    <property type="entry name" value="SERINE ACETYLTRANSFERASE"/>
    <property type="match status" value="1"/>
</dbReference>
<accession>A0A7Y0BQU8</accession>
<comment type="catalytic activity">
    <reaction evidence="6">
        <text>L-serine + acetyl-CoA = O-acetyl-L-serine + CoA</text>
        <dbReference type="Rhea" id="RHEA:24560"/>
        <dbReference type="ChEBI" id="CHEBI:33384"/>
        <dbReference type="ChEBI" id="CHEBI:57287"/>
        <dbReference type="ChEBI" id="CHEBI:57288"/>
        <dbReference type="ChEBI" id="CHEBI:58340"/>
        <dbReference type="EC" id="2.3.1.30"/>
    </reaction>
</comment>
<dbReference type="EC" id="2.3.1.30" evidence="2"/>
<comment type="similarity">
    <text evidence="1">Belongs to the transferase hexapeptide repeat family.</text>
</comment>
<evidence type="ECO:0000313" key="7">
    <source>
        <dbReference type="EMBL" id="NML94773.1"/>
    </source>
</evidence>
<dbReference type="RefSeq" id="WP_169494060.1">
    <property type="nucleotide sequence ID" value="NZ_JABBGM010000006.1"/>
</dbReference>
<evidence type="ECO:0000313" key="8">
    <source>
        <dbReference type="Proteomes" id="UP000583556"/>
    </source>
</evidence>
<evidence type="ECO:0000256" key="4">
    <source>
        <dbReference type="ARBA" id="ARBA00022679"/>
    </source>
</evidence>
<dbReference type="GO" id="GO:0009001">
    <property type="term" value="F:serine O-acetyltransferase activity"/>
    <property type="evidence" value="ECO:0007669"/>
    <property type="project" value="UniProtKB-EC"/>
</dbReference>
<protein>
    <recommendedName>
        <fullName evidence="2">serine O-acetyltransferase</fullName>
        <ecNumber evidence="2">2.3.1.30</ecNumber>
    </recommendedName>
</protein>
<dbReference type="Proteomes" id="UP000583556">
    <property type="component" value="Unassembled WGS sequence"/>
</dbReference>
<keyword evidence="4 7" id="KW-0808">Transferase</keyword>
<gene>
    <name evidence="7" type="ORF">HHL27_13955</name>
</gene>
<reference evidence="7 8" key="1">
    <citation type="submission" date="2020-04" db="EMBL/GenBank/DDBJ databases">
        <title>Novosphingobium sp. TW-4 isolated from soil.</title>
        <authorList>
            <person name="Dahal R.H."/>
            <person name="Chaudhary D.K."/>
        </authorList>
    </citation>
    <scope>NUCLEOTIDE SEQUENCE [LARGE SCALE GENOMIC DNA]</scope>
    <source>
        <strain evidence="7 8">TW-4</strain>
    </source>
</reference>
<evidence type="ECO:0000256" key="1">
    <source>
        <dbReference type="ARBA" id="ARBA00007274"/>
    </source>
</evidence>
<dbReference type="GO" id="GO:0008652">
    <property type="term" value="P:amino acid biosynthetic process"/>
    <property type="evidence" value="ECO:0007669"/>
    <property type="project" value="UniProtKB-KW"/>
</dbReference>
<dbReference type="EMBL" id="JABBGM010000006">
    <property type="protein sequence ID" value="NML94773.1"/>
    <property type="molecule type" value="Genomic_DNA"/>
</dbReference>
<evidence type="ECO:0000256" key="6">
    <source>
        <dbReference type="ARBA" id="ARBA00049486"/>
    </source>
</evidence>
<name>A0A7Y0BQU8_9SPHN</name>
<dbReference type="InterPro" id="IPR001451">
    <property type="entry name" value="Hexapep"/>
</dbReference>
<proteinExistence type="inferred from homology"/>
<evidence type="ECO:0000256" key="2">
    <source>
        <dbReference type="ARBA" id="ARBA00013266"/>
    </source>
</evidence>
<comment type="caution">
    <text evidence="7">The sequence shown here is derived from an EMBL/GenBank/DDBJ whole genome shotgun (WGS) entry which is preliminary data.</text>
</comment>
<sequence>MGQACPANEAAPFDLGPVISGLRQVRDDWRSAQDRHAEFGALGFPSRQAMSRVIDVLSAALFPLRLGPPDLHVESEDEFVQASLETALPLLAAQVRMELHYSRHERGSEAIERAVMAIVEELARRLPDIRRMLDSDLEAAFDGDPAARSVDEVLLCYPCVTAIIHHRIAHELYTLGAPLVARIIAEIAHSRTGIDIHPGAQIGDSFFIDHGTGVVIGQTAIIGNRVRIYQAVTLGARSFSTDEEGRLVKDEPRHPIIEDDVTIYAGATILGRITIGRGSVIGGNVWLTRSVPAGSRVRQTQPSVSIEASDCFD</sequence>
<keyword evidence="5" id="KW-0012">Acyltransferase</keyword>
<evidence type="ECO:0000256" key="3">
    <source>
        <dbReference type="ARBA" id="ARBA00022605"/>
    </source>
</evidence>
<dbReference type="InterPro" id="IPR053376">
    <property type="entry name" value="Serine_acetyltransferase"/>
</dbReference>
<dbReference type="InterPro" id="IPR042122">
    <property type="entry name" value="Ser_AcTrfase_N_sf"/>
</dbReference>
<dbReference type="NCBIfam" id="NF041874">
    <property type="entry name" value="EPS_EpsC"/>
    <property type="match status" value="1"/>
</dbReference>
<dbReference type="SUPFAM" id="SSF51161">
    <property type="entry name" value="Trimeric LpxA-like enzymes"/>
    <property type="match status" value="1"/>
</dbReference>
<dbReference type="AlphaFoldDB" id="A0A7Y0BQU8"/>
<dbReference type="InterPro" id="IPR045304">
    <property type="entry name" value="LbH_SAT"/>
</dbReference>
<keyword evidence="8" id="KW-1185">Reference proteome</keyword>
<dbReference type="FunFam" id="2.160.10.10:FF:000015">
    <property type="entry name" value="Serine acetyltransferase, plasmid"/>
    <property type="match status" value="1"/>
</dbReference>